<organism evidence="2 3">
    <name type="scientific">Durusdinium trenchii</name>
    <dbReference type="NCBI Taxonomy" id="1381693"/>
    <lineage>
        <taxon>Eukaryota</taxon>
        <taxon>Sar</taxon>
        <taxon>Alveolata</taxon>
        <taxon>Dinophyceae</taxon>
        <taxon>Suessiales</taxon>
        <taxon>Symbiodiniaceae</taxon>
        <taxon>Durusdinium</taxon>
    </lineage>
</organism>
<feature type="compositionally biased region" description="Low complexity" evidence="1">
    <location>
        <begin position="21"/>
        <end position="34"/>
    </location>
</feature>
<feature type="compositionally biased region" description="Polar residues" evidence="1">
    <location>
        <begin position="35"/>
        <end position="44"/>
    </location>
</feature>
<proteinExistence type="predicted"/>
<protein>
    <submittedName>
        <fullName evidence="2">Uncharacterized protein</fullName>
    </submittedName>
</protein>
<evidence type="ECO:0000313" key="3">
    <source>
        <dbReference type="Proteomes" id="UP001642464"/>
    </source>
</evidence>
<dbReference type="EMBL" id="CAXAMM010023459">
    <property type="protein sequence ID" value="CAK9053658.1"/>
    <property type="molecule type" value="Genomic_DNA"/>
</dbReference>
<name>A0ABP0MRE6_9DINO</name>
<evidence type="ECO:0000313" key="2">
    <source>
        <dbReference type="EMBL" id="CAK9053658.1"/>
    </source>
</evidence>
<comment type="caution">
    <text evidence="2">The sequence shown here is derived from an EMBL/GenBank/DDBJ whole genome shotgun (WGS) entry which is preliminary data.</text>
</comment>
<feature type="compositionally biased region" description="Polar residues" evidence="1">
    <location>
        <begin position="1"/>
        <end position="19"/>
    </location>
</feature>
<feature type="compositionally biased region" description="Acidic residues" evidence="1">
    <location>
        <begin position="137"/>
        <end position="153"/>
    </location>
</feature>
<evidence type="ECO:0000256" key="1">
    <source>
        <dbReference type="SAM" id="MobiDB-lite"/>
    </source>
</evidence>
<feature type="region of interest" description="Disordered" evidence="1">
    <location>
        <begin position="1"/>
        <end position="86"/>
    </location>
</feature>
<gene>
    <name evidence="2" type="ORF">SCF082_LOCUS29217</name>
</gene>
<feature type="region of interest" description="Disordered" evidence="1">
    <location>
        <begin position="114"/>
        <end position="153"/>
    </location>
</feature>
<feature type="compositionally biased region" description="Polar residues" evidence="1">
    <location>
        <begin position="54"/>
        <end position="64"/>
    </location>
</feature>
<feature type="compositionally biased region" description="Polar residues" evidence="1">
    <location>
        <begin position="114"/>
        <end position="123"/>
    </location>
</feature>
<accession>A0ABP0MRE6</accession>
<keyword evidence="3" id="KW-1185">Reference proteome</keyword>
<sequence>MAKQQGYPSQLVASSSAPLQSFAASPRPASGSSRKGNSTPSAHSTPDENDSETRQVSTAASSNEAIEAWAAPRKPPPSADPSPEWQEAIENLQREYAEAVRSIDSRVAQRMTQLRSQLESFQQHELPPSYPPSDVAPDTEPELVETDPELISN</sequence>
<dbReference type="Proteomes" id="UP001642464">
    <property type="component" value="Unassembled WGS sequence"/>
</dbReference>
<reference evidence="2 3" key="1">
    <citation type="submission" date="2024-02" db="EMBL/GenBank/DDBJ databases">
        <authorList>
            <person name="Chen Y."/>
            <person name="Shah S."/>
            <person name="Dougan E. K."/>
            <person name="Thang M."/>
            <person name="Chan C."/>
        </authorList>
    </citation>
    <scope>NUCLEOTIDE SEQUENCE [LARGE SCALE GENOMIC DNA]</scope>
</reference>